<protein>
    <submittedName>
        <fullName evidence="2">Uncharacterized protein</fullName>
    </submittedName>
</protein>
<comment type="caution">
    <text evidence="2">The sequence shown here is derived from an EMBL/GenBank/DDBJ whole genome shotgun (WGS) entry which is preliminary data.</text>
</comment>
<reference evidence="2 3" key="1">
    <citation type="journal article" date="2015" name="Nature">
        <title>rRNA introns, odd ribosomes, and small enigmatic genomes across a large radiation of phyla.</title>
        <authorList>
            <person name="Brown C.T."/>
            <person name="Hug L.A."/>
            <person name="Thomas B.C."/>
            <person name="Sharon I."/>
            <person name="Castelle C.J."/>
            <person name="Singh A."/>
            <person name="Wilkins M.J."/>
            <person name="Williams K.H."/>
            <person name="Banfield J.F."/>
        </authorList>
    </citation>
    <scope>NUCLEOTIDE SEQUENCE [LARGE SCALE GENOMIC DNA]</scope>
</reference>
<organism evidence="2 3">
    <name type="scientific">Candidatus Woesebacteria bacterium GW2011_GWB1_43_14</name>
    <dbReference type="NCBI Taxonomy" id="1618578"/>
    <lineage>
        <taxon>Bacteria</taxon>
        <taxon>Candidatus Woeseibacteriota</taxon>
    </lineage>
</organism>
<evidence type="ECO:0000313" key="3">
    <source>
        <dbReference type="Proteomes" id="UP000034090"/>
    </source>
</evidence>
<feature type="compositionally biased region" description="Basic and acidic residues" evidence="1">
    <location>
        <begin position="12"/>
        <end position="39"/>
    </location>
</feature>
<feature type="region of interest" description="Disordered" evidence="1">
    <location>
        <begin position="1"/>
        <end position="72"/>
    </location>
</feature>
<dbReference type="Proteomes" id="UP000034090">
    <property type="component" value="Unassembled WGS sequence"/>
</dbReference>
<evidence type="ECO:0000313" key="2">
    <source>
        <dbReference type="EMBL" id="KKS98789.1"/>
    </source>
</evidence>
<name>A0A0G1DMC8_9BACT</name>
<dbReference type="EMBL" id="LCFQ01000002">
    <property type="protein sequence ID" value="KKS98789.1"/>
    <property type="molecule type" value="Genomic_DNA"/>
</dbReference>
<dbReference type="AlphaFoldDB" id="A0A0G1DMC8"/>
<accession>A0A0G1DMC8</accession>
<gene>
    <name evidence="2" type="ORF">UV74_C0002G0008</name>
</gene>
<evidence type="ECO:0000256" key="1">
    <source>
        <dbReference type="SAM" id="MobiDB-lite"/>
    </source>
</evidence>
<proteinExistence type="predicted"/>
<sequence length="494" mass="54815">MIEMDQQNLDTEALKSLDKTPKPVEVHVEKHDQPEEAQRRKLGVTFTEQAGQVDPTPTEIPQTPESARTEVEPTAITDPAEREDIISQISFSTAMLLFNEDGSFGGTAPFELRVNSNEDVNILRLTSGDSSNILVYYTDEEDGRERAFFQGTDGLWEQLLDFPVEQGGVNYITWSSYNAVTGRISPVLWYQSDQAEWDGNIYILDRSTGEILTITIPNHENEDPSQGTGELLGKRTGGGGAEIMNLPMREFLEAYERQAGDNIQLVPTGRGTGNPAEDYTLSIGRGSAVVDNIPLITYQISGSYLPLGPGIESTVGDAIMFGDNAAIYVDNEIRYVEILGESLPYYSVIVVVPTYNNQGTERIRIDIPAEAMIGHGSGGSSISIPVPEMFSKFESVLPGTQVFFDMNDYPSRQELLDIFQEQYGMNEEQCLQDVFCSSILYEEASYSRASAVFRYLRTGQEEGIIRDENGMILLTSIGELSFPEWMVAPSYPQN</sequence>
<feature type="compositionally biased region" description="Polar residues" evidence="1">
    <location>
        <begin position="1"/>
        <end position="10"/>
    </location>
</feature>